<evidence type="ECO:0000313" key="1">
    <source>
        <dbReference type="EMBL" id="KAK7264271.1"/>
    </source>
</evidence>
<organism evidence="1 2">
    <name type="scientific">Clitoria ternatea</name>
    <name type="common">Butterfly pea</name>
    <dbReference type="NCBI Taxonomy" id="43366"/>
    <lineage>
        <taxon>Eukaryota</taxon>
        <taxon>Viridiplantae</taxon>
        <taxon>Streptophyta</taxon>
        <taxon>Embryophyta</taxon>
        <taxon>Tracheophyta</taxon>
        <taxon>Spermatophyta</taxon>
        <taxon>Magnoliopsida</taxon>
        <taxon>eudicotyledons</taxon>
        <taxon>Gunneridae</taxon>
        <taxon>Pentapetalae</taxon>
        <taxon>rosids</taxon>
        <taxon>fabids</taxon>
        <taxon>Fabales</taxon>
        <taxon>Fabaceae</taxon>
        <taxon>Papilionoideae</taxon>
        <taxon>50 kb inversion clade</taxon>
        <taxon>NPAAA clade</taxon>
        <taxon>indigoferoid/millettioid clade</taxon>
        <taxon>Phaseoleae</taxon>
        <taxon>Clitoria</taxon>
    </lineage>
</organism>
<dbReference type="EMBL" id="JAYKXN010000008">
    <property type="protein sequence ID" value="KAK7264271.1"/>
    <property type="molecule type" value="Genomic_DNA"/>
</dbReference>
<keyword evidence="2" id="KW-1185">Reference proteome</keyword>
<proteinExistence type="predicted"/>
<dbReference type="AlphaFoldDB" id="A0AAN9EX73"/>
<gene>
    <name evidence="1" type="ORF">RJT34_31878</name>
</gene>
<comment type="caution">
    <text evidence="1">The sequence shown here is derived from an EMBL/GenBank/DDBJ whole genome shotgun (WGS) entry which is preliminary data.</text>
</comment>
<evidence type="ECO:0000313" key="2">
    <source>
        <dbReference type="Proteomes" id="UP001359559"/>
    </source>
</evidence>
<dbReference type="Proteomes" id="UP001359559">
    <property type="component" value="Unassembled WGS sequence"/>
</dbReference>
<sequence length="173" mass="18699">MVYRRAKTGRARIQFQLKLLLTNGDGVGEMQATPMFLSSSLPSAQGWCVSRKDKETALGKQHEEDDFGNRAEKVQVVGEILGLEPSNGQEKSVQKEVLSAGIDQINQGGEQSTSCLPTVVQDKSSVKGVSLPSPPSPPSCQSNHLAYNQSPTPMAPPFKLPFLVKLVDPPNLQ</sequence>
<name>A0AAN9EX73_CLITE</name>
<accession>A0AAN9EX73</accession>
<reference evidence="1 2" key="1">
    <citation type="submission" date="2024-01" db="EMBL/GenBank/DDBJ databases">
        <title>The genomes of 5 underutilized Papilionoideae crops provide insights into root nodulation and disease resistance.</title>
        <authorList>
            <person name="Yuan L."/>
        </authorList>
    </citation>
    <scope>NUCLEOTIDE SEQUENCE [LARGE SCALE GENOMIC DNA]</scope>
    <source>
        <strain evidence="1">LY-2023</strain>
        <tissue evidence="1">Leaf</tissue>
    </source>
</reference>
<protein>
    <submittedName>
        <fullName evidence="1">Uncharacterized protein</fullName>
    </submittedName>
</protein>